<reference evidence="3" key="1">
    <citation type="journal article" date="2020" name="Fungal Divers.">
        <title>Resolving the Mortierellaceae phylogeny through synthesis of multi-gene phylogenetics and phylogenomics.</title>
        <authorList>
            <person name="Vandepol N."/>
            <person name="Liber J."/>
            <person name="Desiro A."/>
            <person name="Na H."/>
            <person name="Kennedy M."/>
            <person name="Barry K."/>
            <person name="Grigoriev I.V."/>
            <person name="Miller A.N."/>
            <person name="O'Donnell K."/>
            <person name="Stajich J.E."/>
            <person name="Bonito G."/>
        </authorList>
    </citation>
    <scope>NUCLEOTIDE SEQUENCE</scope>
    <source>
        <strain evidence="3">NRRL 2769</strain>
    </source>
</reference>
<evidence type="ECO:0000313" key="4">
    <source>
        <dbReference type="Proteomes" id="UP000703661"/>
    </source>
</evidence>
<gene>
    <name evidence="3" type="ORF">BGZ80_008300</name>
</gene>
<dbReference type="EMBL" id="JAAAID010004457">
    <property type="protein sequence ID" value="KAF9993038.1"/>
    <property type="molecule type" value="Genomic_DNA"/>
</dbReference>
<dbReference type="InterPro" id="IPR001878">
    <property type="entry name" value="Znf_CCHC"/>
</dbReference>
<keyword evidence="1" id="KW-0479">Metal-binding</keyword>
<name>A0A9P6SRA9_9FUNG</name>
<dbReference type="AlphaFoldDB" id="A0A9P6SRA9"/>
<organism evidence="3 4">
    <name type="scientific">Entomortierella chlamydospora</name>
    <dbReference type="NCBI Taxonomy" id="101097"/>
    <lineage>
        <taxon>Eukaryota</taxon>
        <taxon>Fungi</taxon>
        <taxon>Fungi incertae sedis</taxon>
        <taxon>Mucoromycota</taxon>
        <taxon>Mortierellomycotina</taxon>
        <taxon>Mortierellomycetes</taxon>
        <taxon>Mortierellales</taxon>
        <taxon>Mortierellaceae</taxon>
        <taxon>Entomortierella</taxon>
    </lineage>
</organism>
<dbReference type="Proteomes" id="UP000703661">
    <property type="component" value="Unassembled WGS sequence"/>
</dbReference>
<proteinExistence type="predicted"/>
<dbReference type="GO" id="GO:0003676">
    <property type="term" value="F:nucleic acid binding"/>
    <property type="evidence" value="ECO:0007669"/>
    <property type="project" value="InterPro"/>
</dbReference>
<sequence length="151" mass="17092">MTAKLSERYLKYSGELFRDHQTLQSFANALMGLENTVFAFLPAASGSSQNRYDSNSTQVDDSSMDLDNAEIERLCEIAALETRRIQAEMRCFNCNRTGHQARACTAPSTRGSCFNCGRPEHIARTCPFLKIKENRVAPQYILQSYHVEVEE</sequence>
<keyword evidence="1" id="KW-0862">Zinc</keyword>
<dbReference type="GO" id="GO:0008270">
    <property type="term" value="F:zinc ion binding"/>
    <property type="evidence" value="ECO:0007669"/>
    <property type="project" value="UniProtKB-KW"/>
</dbReference>
<feature type="domain" description="CCHC-type" evidence="2">
    <location>
        <begin position="113"/>
        <end position="127"/>
    </location>
</feature>
<feature type="domain" description="CCHC-type" evidence="2">
    <location>
        <begin position="90"/>
        <end position="104"/>
    </location>
</feature>
<evidence type="ECO:0000256" key="1">
    <source>
        <dbReference type="PROSITE-ProRule" id="PRU00047"/>
    </source>
</evidence>
<keyword evidence="1" id="KW-0863">Zinc-finger</keyword>
<dbReference type="SUPFAM" id="SSF57756">
    <property type="entry name" value="Retrovirus zinc finger-like domains"/>
    <property type="match status" value="1"/>
</dbReference>
<evidence type="ECO:0000313" key="3">
    <source>
        <dbReference type="EMBL" id="KAF9993038.1"/>
    </source>
</evidence>
<dbReference type="InterPro" id="IPR036875">
    <property type="entry name" value="Znf_CCHC_sf"/>
</dbReference>
<protein>
    <recommendedName>
        <fullName evidence="2">CCHC-type domain-containing protein</fullName>
    </recommendedName>
</protein>
<dbReference type="Gene3D" id="4.10.60.10">
    <property type="entry name" value="Zinc finger, CCHC-type"/>
    <property type="match status" value="1"/>
</dbReference>
<accession>A0A9P6SRA9</accession>
<dbReference type="PROSITE" id="PS50158">
    <property type="entry name" value="ZF_CCHC"/>
    <property type="match status" value="2"/>
</dbReference>
<dbReference type="SMART" id="SM00343">
    <property type="entry name" value="ZnF_C2HC"/>
    <property type="match status" value="2"/>
</dbReference>
<dbReference type="Pfam" id="PF00098">
    <property type="entry name" value="zf-CCHC"/>
    <property type="match status" value="2"/>
</dbReference>
<keyword evidence="4" id="KW-1185">Reference proteome</keyword>
<comment type="caution">
    <text evidence="3">The sequence shown here is derived from an EMBL/GenBank/DDBJ whole genome shotgun (WGS) entry which is preliminary data.</text>
</comment>
<evidence type="ECO:0000259" key="2">
    <source>
        <dbReference type="PROSITE" id="PS50158"/>
    </source>
</evidence>